<dbReference type="EMBL" id="FOUI01000014">
    <property type="protein sequence ID" value="SFM76590.1"/>
    <property type="molecule type" value="Genomic_DNA"/>
</dbReference>
<organism evidence="4 5">
    <name type="scientific">Halopseudomonas yangmingensis</name>
    <dbReference type="NCBI Taxonomy" id="1720063"/>
    <lineage>
        <taxon>Bacteria</taxon>
        <taxon>Pseudomonadati</taxon>
        <taxon>Pseudomonadota</taxon>
        <taxon>Gammaproteobacteria</taxon>
        <taxon>Pseudomonadales</taxon>
        <taxon>Pseudomonadaceae</taxon>
        <taxon>Halopseudomonas</taxon>
    </lineage>
</organism>
<gene>
    <name evidence="4" type="ORF">SAMN05216217_11475</name>
</gene>
<evidence type="ECO:0000313" key="4">
    <source>
        <dbReference type="EMBL" id="SFM76590.1"/>
    </source>
</evidence>
<feature type="domain" description="Outer membrane protein beta-barrel" evidence="3">
    <location>
        <begin position="7"/>
        <end position="195"/>
    </location>
</feature>
<evidence type="ECO:0000256" key="1">
    <source>
        <dbReference type="ARBA" id="ARBA00022729"/>
    </source>
</evidence>
<feature type="chain" id="PRO_5017175452" evidence="2">
    <location>
        <begin position="22"/>
        <end position="195"/>
    </location>
</feature>
<dbReference type="RefSeq" id="WP_177197283.1">
    <property type="nucleotide sequence ID" value="NZ_FOUI01000014.1"/>
</dbReference>
<evidence type="ECO:0000256" key="2">
    <source>
        <dbReference type="SAM" id="SignalP"/>
    </source>
</evidence>
<dbReference type="AlphaFoldDB" id="A0A1I4TJ58"/>
<dbReference type="InterPro" id="IPR011250">
    <property type="entry name" value="OMP/PagP_B-barrel"/>
</dbReference>
<dbReference type="Pfam" id="PF13505">
    <property type="entry name" value="OMP_b-brl"/>
    <property type="match status" value="1"/>
</dbReference>
<protein>
    <submittedName>
        <fullName evidence="4">OmpA-OmpF porin, OOP family</fullName>
    </submittedName>
</protein>
<feature type="signal peptide" evidence="2">
    <location>
        <begin position="1"/>
        <end position="21"/>
    </location>
</feature>
<evidence type="ECO:0000259" key="3">
    <source>
        <dbReference type="Pfam" id="PF13505"/>
    </source>
</evidence>
<dbReference type="InterPro" id="IPR027385">
    <property type="entry name" value="Beta-barrel_OMP"/>
</dbReference>
<dbReference type="InterPro" id="IPR006315">
    <property type="entry name" value="OM_autotransptr_brl_dom"/>
</dbReference>
<dbReference type="Proteomes" id="UP000243629">
    <property type="component" value="Unassembled WGS sequence"/>
</dbReference>
<dbReference type="Gene3D" id="2.40.160.20">
    <property type="match status" value="1"/>
</dbReference>
<dbReference type="GO" id="GO:0019867">
    <property type="term" value="C:outer membrane"/>
    <property type="evidence" value="ECO:0007669"/>
    <property type="project" value="InterPro"/>
</dbReference>
<dbReference type="STRING" id="1720063.SAMN05216217_11475"/>
<name>A0A1I4TJ58_9GAMM</name>
<dbReference type="SUPFAM" id="SSF56925">
    <property type="entry name" value="OMPA-like"/>
    <property type="match status" value="1"/>
</dbReference>
<keyword evidence="5" id="KW-1185">Reference proteome</keyword>
<accession>A0A1I4TJ58</accession>
<proteinExistence type="predicted"/>
<reference evidence="5" key="1">
    <citation type="submission" date="2016-10" db="EMBL/GenBank/DDBJ databases">
        <authorList>
            <person name="Varghese N."/>
            <person name="Submissions S."/>
        </authorList>
    </citation>
    <scope>NUCLEOTIDE SEQUENCE [LARGE SCALE GENOMIC DNA]</scope>
    <source>
        <strain evidence="5">DSM 24213</strain>
    </source>
</reference>
<dbReference type="NCBIfam" id="TIGR01414">
    <property type="entry name" value="autotrans_barl"/>
    <property type="match status" value="1"/>
</dbReference>
<sequence length="195" mass="20904">MLKKTLLAALVSCLGVTAAHANPYQPNGYLFGSVGQSKADVSLGPVPAGLSASLDKKDTAYKVGAGINLNPNLAVEFQYVDLGELTIKATDGIDRLKGTEDSYGLGANLVGTLPLDDFALFAKVGYHQVKTKWRTSITNFGSGSDTEKEWVTSYGIGAGYAVNESFSIVAEYERYRKVAGEYHVDMLSAGLRYNF</sequence>
<evidence type="ECO:0000313" key="5">
    <source>
        <dbReference type="Proteomes" id="UP000243629"/>
    </source>
</evidence>
<keyword evidence="1 2" id="KW-0732">Signal</keyword>